<organism evidence="1 2">
    <name type="scientific">Candida maltosa (strain Xu316)</name>
    <name type="common">Yeast</name>
    <dbReference type="NCBI Taxonomy" id="1245528"/>
    <lineage>
        <taxon>Eukaryota</taxon>
        <taxon>Fungi</taxon>
        <taxon>Dikarya</taxon>
        <taxon>Ascomycota</taxon>
        <taxon>Saccharomycotina</taxon>
        <taxon>Pichiomycetes</taxon>
        <taxon>Debaryomycetaceae</taxon>
        <taxon>Candida/Lodderomyces clade</taxon>
        <taxon>Candida</taxon>
    </lineage>
</organism>
<dbReference type="HOGENOM" id="CLU_417961_0_0_1"/>
<keyword evidence="2" id="KW-1185">Reference proteome</keyword>
<dbReference type="EMBL" id="AOGT01000500">
    <property type="protein sequence ID" value="EMG49777.1"/>
    <property type="molecule type" value="Genomic_DNA"/>
</dbReference>
<dbReference type="Proteomes" id="UP000011777">
    <property type="component" value="Unassembled WGS sequence"/>
</dbReference>
<dbReference type="eggNOG" id="ENOG502RPYD">
    <property type="taxonomic scope" value="Eukaryota"/>
</dbReference>
<proteinExistence type="predicted"/>
<accession>M3HQL0</accession>
<dbReference type="OMA" id="ATRHDQF"/>
<gene>
    <name evidence="1" type="ORF">G210_5391</name>
</gene>
<evidence type="ECO:0000313" key="1">
    <source>
        <dbReference type="EMBL" id="EMG49777.1"/>
    </source>
</evidence>
<evidence type="ECO:0000313" key="2">
    <source>
        <dbReference type="Proteomes" id="UP000011777"/>
    </source>
</evidence>
<name>M3HQL0_CANMX</name>
<dbReference type="STRING" id="1245528.M3HQL0"/>
<comment type="caution">
    <text evidence="1">The sequence shown here is derived from an EMBL/GenBank/DDBJ whole genome shotgun (WGS) entry which is preliminary data.</text>
</comment>
<reference evidence="1 2" key="1">
    <citation type="submission" date="2013-02" db="EMBL/GenBank/DDBJ databases">
        <title>Genome sequence of Candida maltosa Xu316, a potential industrial strain for xylitol and ethanol production.</title>
        <authorList>
            <person name="Yu J."/>
            <person name="Wang Q."/>
            <person name="Geng X."/>
            <person name="Bao W."/>
            <person name="He P."/>
            <person name="Cai J."/>
        </authorList>
    </citation>
    <scope>NUCLEOTIDE SEQUENCE [LARGE SCALE GENOMIC DNA]</scope>
    <source>
        <strain evidence="2">Xu316</strain>
    </source>
</reference>
<protein>
    <submittedName>
        <fullName evidence="1">Uncharacterized protein</fullName>
    </submittedName>
</protein>
<dbReference type="OrthoDB" id="4017550at2759"/>
<sequence>MNILRRFNSTSSTSSLKPTIDAFISRVQHEQQHNSGVLLKSIDLLIDKHQPYLIEKFHLEPYINDEYRLQQLIWDNLKLKRSESLDMNYRLRKELMGKKDHDHVVSYSKPYREFIKELYRVKNKKKMVFGNDVKYFDFISNYKKYLFVDHEELYKRYLDLPSPAPKFLDFNDLQAFIKSFFLINPTTYSNTTMFNNPKKINVQLNKRRSYHDMCAKVINDIKAANLPITQQEQIRLIYLSFYKDRQDLLHHLNHDELNYPGFKWTDYQTILDSFGGDQRRDILGVLLFLATRHDQFDIIEDILSKANLGYVINKSGNEEMKLVDISLIHLVSYFTQYINRPGYDGYLMRTVELLTRNTRVITTDIVNIVIKALLDLGYLDDAKKLFEYAFFPQNNNNNQRSEEMDGLENVTYKNMTPEDRIINKEWLFIYTKLKTLTKDKDVIFKLIPTENSFLGFINEYCRKGVDFTHVKQMIYIMDNLAMFPLSTRIYSAIFTGFMNRETPWSLDDLVWIITRLVNDIDAHDSSSFTSNNLEKLINEGSVNFDRNVLSSHGNSSMKAIYENNDIRILRLTNHLMELIFTSVEMKLHGLSGDDALDQLSTLKSTWKDMLGEQEKVMSVYYADRLAYVNRAVLFELFSIVSKY</sequence>
<dbReference type="AlphaFoldDB" id="M3HQL0"/>